<comment type="catalytic activity">
    <reaction evidence="1 5 6">
        <text>[protein]-peptidylproline (omega=180) = [protein]-peptidylproline (omega=0)</text>
        <dbReference type="Rhea" id="RHEA:16237"/>
        <dbReference type="Rhea" id="RHEA-COMP:10747"/>
        <dbReference type="Rhea" id="RHEA-COMP:10748"/>
        <dbReference type="ChEBI" id="CHEBI:83833"/>
        <dbReference type="ChEBI" id="CHEBI:83834"/>
        <dbReference type="EC" id="5.2.1.8"/>
    </reaction>
</comment>
<evidence type="ECO:0000256" key="6">
    <source>
        <dbReference type="RuleBase" id="RU003915"/>
    </source>
</evidence>
<dbReference type="InterPro" id="IPR046357">
    <property type="entry name" value="PPIase_dom_sf"/>
</dbReference>
<keyword evidence="3 5" id="KW-0697">Rotamase</keyword>
<dbReference type="GO" id="GO:0003755">
    <property type="term" value="F:peptidyl-prolyl cis-trans isomerase activity"/>
    <property type="evidence" value="ECO:0007669"/>
    <property type="project" value="UniProtKB-UniRule"/>
</dbReference>
<dbReference type="PROSITE" id="PS50059">
    <property type="entry name" value="FKBP_PPIASE"/>
    <property type="match status" value="1"/>
</dbReference>
<reference evidence="8 9" key="1">
    <citation type="submission" date="2020-02" db="EMBL/GenBank/DDBJ databases">
        <title>The whole genome sequence of CPCC 205119.</title>
        <authorList>
            <person name="Jiang Z."/>
        </authorList>
    </citation>
    <scope>NUCLEOTIDE SEQUENCE [LARGE SCALE GENOMIC DNA]</scope>
    <source>
        <strain evidence="8 9">CPCC 205119</strain>
    </source>
</reference>
<dbReference type="PANTHER" id="PTHR43811:SF19">
    <property type="entry name" value="39 KDA FK506-BINDING NUCLEAR PROTEIN"/>
    <property type="match status" value="1"/>
</dbReference>
<dbReference type="InterPro" id="IPR001179">
    <property type="entry name" value="PPIase_FKBP_dom"/>
</dbReference>
<dbReference type="SUPFAM" id="SSF54534">
    <property type="entry name" value="FKBP-like"/>
    <property type="match status" value="1"/>
</dbReference>
<dbReference type="PANTHER" id="PTHR43811">
    <property type="entry name" value="FKBP-TYPE PEPTIDYL-PROLYL CIS-TRANS ISOMERASE FKPA"/>
    <property type="match status" value="1"/>
</dbReference>
<dbReference type="EC" id="5.2.1.8" evidence="6"/>
<evidence type="ECO:0000313" key="9">
    <source>
        <dbReference type="Proteomes" id="UP000470470"/>
    </source>
</evidence>
<evidence type="ECO:0000259" key="7">
    <source>
        <dbReference type="PROSITE" id="PS50059"/>
    </source>
</evidence>
<feature type="domain" description="PPIase FKBP-type" evidence="7">
    <location>
        <begin position="33"/>
        <end position="122"/>
    </location>
</feature>
<gene>
    <name evidence="8" type="ORF">G1H19_03825</name>
</gene>
<dbReference type="Pfam" id="PF00254">
    <property type="entry name" value="FKBP_C"/>
    <property type="match status" value="1"/>
</dbReference>
<accession>A0A7K3W9K8</accession>
<dbReference type="Proteomes" id="UP000470470">
    <property type="component" value="Unassembled WGS sequence"/>
</dbReference>
<evidence type="ECO:0000256" key="2">
    <source>
        <dbReference type="ARBA" id="ARBA00006577"/>
    </source>
</evidence>
<name>A0A7K3W9K8_9ACTN</name>
<organism evidence="8 9">
    <name type="scientific">Goekera deserti</name>
    <dbReference type="NCBI Taxonomy" id="2497753"/>
    <lineage>
        <taxon>Bacteria</taxon>
        <taxon>Bacillati</taxon>
        <taxon>Actinomycetota</taxon>
        <taxon>Actinomycetes</taxon>
        <taxon>Geodermatophilales</taxon>
        <taxon>Geodermatophilaceae</taxon>
        <taxon>Goekera</taxon>
    </lineage>
</organism>
<evidence type="ECO:0000313" key="8">
    <source>
        <dbReference type="EMBL" id="NEL53141.1"/>
    </source>
</evidence>
<evidence type="ECO:0000256" key="5">
    <source>
        <dbReference type="PROSITE-ProRule" id="PRU00277"/>
    </source>
</evidence>
<keyword evidence="4 5" id="KW-0413">Isomerase</keyword>
<dbReference type="FunFam" id="3.10.50.40:FF:000006">
    <property type="entry name" value="Peptidyl-prolyl cis-trans isomerase"/>
    <property type="match status" value="1"/>
</dbReference>
<keyword evidence="9" id="KW-1185">Reference proteome</keyword>
<evidence type="ECO:0000256" key="4">
    <source>
        <dbReference type="ARBA" id="ARBA00023235"/>
    </source>
</evidence>
<dbReference type="EMBL" id="JAAGWK010000008">
    <property type="protein sequence ID" value="NEL53141.1"/>
    <property type="molecule type" value="Genomic_DNA"/>
</dbReference>
<evidence type="ECO:0000256" key="3">
    <source>
        <dbReference type="ARBA" id="ARBA00023110"/>
    </source>
</evidence>
<comment type="caution">
    <text evidence="8">The sequence shown here is derived from an EMBL/GenBank/DDBJ whole genome shotgun (WGS) entry which is preliminary data.</text>
</comment>
<sequence>MTRPEVDPPSGPAPDDLVIEDLVVGDGPEATAGQLVRAHYVGVTHEGGEQFDASWDRGDPLEFQLGVGMVIAGWDEGIAGMRVGGRRRLTIPAHKAYGDRGAGGVIKPGATLVFVVDLVGVR</sequence>
<proteinExistence type="inferred from homology"/>
<evidence type="ECO:0000256" key="1">
    <source>
        <dbReference type="ARBA" id="ARBA00000971"/>
    </source>
</evidence>
<dbReference type="Gene3D" id="3.10.50.40">
    <property type="match status" value="1"/>
</dbReference>
<comment type="similarity">
    <text evidence="2 6">Belongs to the FKBP-type PPIase family.</text>
</comment>
<dbReference type="AlphaFoldDB" id="A0A7K3W9K8"/>
<protein>
    <recommendedName>
        <fullName evidence="6">Peptidyl-prolyl cis-trans isomerase</fullName>
        <ecNumber evidence="6">5.2.1.8</ecNumber>
    </recommendedName>
</protein>